<dbReference type="AlphaFoldDB" id="A0A4V1J1C2"/>
<evidence type="ECO:0000313" key="1">
    <source>
        <dbReference type="EMBL" id="RKP24549.1"/>
    </source>
</evidence>
<dbReference type="Gene3D" id="3.10.20.90">
    <property type="entry name" value="Phosphatidylinositol 3-kinase Catalytic Subunit, Chain A, domain 1"/>
    <property type="match status" value="1"/>
</dbReference>
<organism evidence="1 2">
    <name type="scientific">Syncephalis pseudoplumigaleata</name>
    <dbReference type="NCBI Taxonomy" id="1712513"/>
    <lineage>
        <taxon>Eukaryota</taxon>
        <taxon>Fungi</taxon>
        <taxon>Fungi incertae sedis</taxon>
        <taxon>Zoopagomycota</taxon>
        <taxon>Zoopagomycotina</taxon>
        <taxon>Zoopagomycetes</taxon>
        <taxon>Zoopagales</taxon>
        <taxon>Piptocephalidaceae</taxon>
        <taxon>Syncephalis</taxon>
    </lineage>
</organism>
<dbReference type="EMBL" id="KZ990162">
    <property type="protein sequence ID" value="RKP24549.1"/>
    <property type="molecule type" value="Genomic_DNA"/>
</dbReference>
<protein>
    <submittedName>
        <fullName evidence="1">Uncharacterized protein</fullName>
    </submittedName>
</protein>
<name>A0A4V1J1C2_9FUNG</name>
<sequence>MYNDDLIAIRVPANISYVALWEKVFERLGSSVRAVSWKTPSGDWSTLDSEEDLRQALAETGGKLTLHATCL</sequence>
<reference evidence="2" key="1">
    <citation type="journal article" date="2018" name="Nat. Microbiol.">
        <title>Leveraging single-cell genomics to expand the fungal tree of life.</title>
        <authorList>
            <person name="Ahrendt S.R."/>
            <person name="Quandt C.A."/>
            <person name="Ciobanu D."/>
            <person name="Clum A."/>
            <person name="Salamov A."/>
            <person name="Andreopoulos B."/>
            <person name="Cheng J.F."/>
            <person name="Woyke T."/>
            <person name="Pelin A."/>
            <person name="Henrissat B."/>
            <person name="Reynolds N.K."/>
            <person name="Benny G.L."/>
            <person name="Smith M.E."/>
            <person name="James T.Y."/>
            <person name="Grigoriev I.V."/>
        </authorList>
    </citation>
    <scope>NUCLEOTIDE SEQUENCE [LARGE SCALE GENOMIC DNA]</scope>
    <source>
        <strain evidence="2">Benny S71-1</strain>
    </source>
</reference>
<evidence type="ECO:0000313" key="2">
    <source>
        <dbReference type="Proteomes" id="UP000278143"/>
    </source>
</evidence>
<keyword evidence="2" id="KW-1185">Reference proteome</keyword>
<gene>
    <name evidence="1" type="ORF">SYNPS1DRAFT_23377</name>
</gene>
<accession>A0A4V1J1C2</accession>
<proteinExistence type="predicted"/>
<dbReference type="OrthoDB" id="548867at2759"/>
<dbReference type="SUPFAM" id="SSF54277">
    <property type="entry name" value="CAD &amp; PB1 domains"/>
    <property type="match status" value="1"/>
</dbReference>
<dbReference type="Proteomes" id="UP000278143">
    <property type="component" value="Unassembled WGS sequence"/>
</dbReference>